<dbReference type="Pfam" id="PF14226">
    <property type="entry name" value="DIOX_N"/>
    <property type="match status" value="1"/>
</dbReference>
<protein>
    <submittedName>
        <fullName evidence="2">Codeine O-demethylase</fullName>
    </submittedName>
</protein>
<dbReference type="Gene3D" id="2.60.120.330">
    <property type="entry name" value="B-lactam Antibiotic, Isopenicillin N Synthase, Chain"/>
    <property type="match status" value="1"/>
</dbReference>
<dbReference type="PANTHER" id="PTHR47990">
    <property type="entry name" value="2-OXOGLUTARATE (2OG) AND FE(II)-DEPENDENT OXYGENASE SUPERFAMILY PROTEIN-RELATED"/>
    <property type="match status" value="1"/>
</dbReference>
<proteinExistence type="predicted"/>
<dbReference type="PROSITE" id="PS51471">
    <property type="entry name" value="FE2OG_OXY"/>
    <property type="match status" value="1"/>
</dbReference>
<accession>A0A1Q9EHB7</accession>
<evidence type="ECO:0000259" key="1">
    <source>
        <dbReference type="PROSITE" id="PS51471"/>
    </source>
</evidence>
<evidence type="ECO:0000313" key="2">
    <source>
        <dbReference type="EMBL" id="OLQ06768.1"/>
    </source>
</evidence>
<dbReference type="AlphaFoldDB" id="A0A1Q9EHB7"/>
<dbReference type="InterPro" id="IPR005123">
    <property type="entry name" value="Oxoglu/Fe-dep_dioxygenase_dom"/>
</dbReference>
<keyword evidence="3" id="KW-1185">Reference proteome</keyword>
<dbReference type="Proteomes" id="UP000186817">
    <property type="component" value="Unassembled WGS sequence"/>
</dbReference>
<dbReference type="InterPro" id="IPR050231">
    <property type="entry name" value="Iron_ascorbate_oxido_reductase"/>
</dbReference>
<keyword evidence="2" id="KW-0489">Methyltransferase</keyword>
<dbReference type="Pfam" id="PF03171">
    <property type="entry name" value="2OG-FeII_Oxy"/>
    <property type="match status" value="1"/>
</dbReference>
<dbReference type="CDD" id="cd09620">
    <property type="entry name" value="CBM9_like_3"/>
    <property type="match status" value="1"/>
</dbReference>
<keyword evidence="2" id="KW-0808">Transferase</keyword>
<dbReference type="GO" id="GO:0032259">
    <property type="term" value="P:methylation"/>
    <property type="evidence" value="ECO:0007669"/>
    <property type="project" value="UniProtKB-KW"/>
</dbReference>
<name>A0A1Q9EHB7_SYMMI</name>
<gene>
    <name evidence="2" type="primary">CODM</name>
    <name evidence="2" type="ORF">AK812_SmicGene9872</name>
</gene>
<evidence type="ECO:0000313" key="3">
    <source>
        <dbReference type="Proteomes" id="UP000186817"/>
    </source>
</evidence>
<sequence>MSSWRLRRPIVGSFGMRCRSLRFAGSATHPHVDMSQIMASNHPGRTSALTQMRNALTTKGYFYASNVDCLPQHYIESVYAFARQLHELPVAEKRRCARPNGTYSGTDAGVEELAYEAGSASTVRAWDFSRVRFPTSGQFRPEVHCPSSGLGFHDFLDDLYGRQDRLAVALMTAFAEMLELPRDTFSSCFLGDGHDMGTIRLLHYPAATSSEEARKRHEANYGISPHTDFEAFTLMHQNAPGLQFLPPNGADWVDAPVREEEFVVIVGDILERFTNGVLRATPHRVLQTAHERFSIIRFNAMAPQTLVEPLPHFVTDSRPAGYTPVTMRKHMETTLGRLELGLGAWEKGQPGRSLSASFVYDDPGQEKRHRMDPVLQIMILRHVWCMLVPLLHLRQSSVEANSVIEKLISAHYPSQYVVQRLRQGQLISIDGRLDEEAWAEVPWLDKFMDLAGPRHGSVRTDWQEASRDYARRLTGSPNPSRVKLRWDEDFLYVGAELLSKHVAASVEGHCDKLHSNVWKATPVLPYFDDDFEVFIDPSQSNYFYVEFEMNARNATYDTLWYLPQAGLGSVAPECALCCNTTWNAGKGLCDHDSEKEGGSWTMEMFVDTARPGDGMLSATTNTTHGWALEIRFPMLSSPLHGGLLNRPASQHLPFSSVESLHPVRGQRFWWATFANALHAGWWSKLTAADTKHPEFIKRLCEEVIREDERRYGFSQFLVDANNAAPTCYYEAASQNLGGHQYMHNPDQFGYLQFANVTAPICRNVCWLARFVLAQIYQAEVHYLMTAGQGSFTSKIGDLLSVATCDISNACNVSTLADALNYVDISIYADDGKRTGECVRYAVPGVQNSSSTGGPCFTAFVTYTIRSKGDPTKTKSIEASINEARLMSQPEVGQRWDSPDADWLCLETVDVLPTGIYV</sequence>
<organism evidence="2 3">
    <name type="scientific">Symbiodinium microadriaticum</name>
    <name type="common">Dinoflagellate</name>
    <name type="synonym">Zooxanthella microadriatica</name>
    <dbReference type="NCBI Taxonomy" id="2951"/>
    <lineage>
        <taxon>Eukaryota</taxon>
        <taxon>Sar</taxon>
        <taxon>Alveolata</taxon>
        <taxon>Dinophyceae</taxon>
        <taxon>Suessiales</taxon>
        <taxon>Symbiodiniaceae</taxon>
        <taxon>Symbiodinium</taxon>
    </lineage>
</organism>
<reference evidence="2 3" key="1">
    <citation type="submission" date="2016-02" db="EMBL/GenBank/DDBJ databases">
        <title>Genome analysis of coral dinoflagellate symbionts highlights evolutionary adaptations to a symbiotic lifestyle.</title>
        <authorList>
            <person name="Aranda M."/>
            <person name="Li Y."/>
            <person name="Liew Y.J."/>
            <person name="Baumgarten S."/>
            <person name="Simakov O."/>
            <person name="Wilson M."/>
            <person name="Piel J."/>
            <person name="Ashoor H."/>
            <person name="Bougouffa S."/>
            <person name="Bajic V.B."/>
            <person name="Ryu T."/>
            <person name="Ravasi T."/>
            <person name="Bayer T."/>
            <person name="Micklem G."/>
            <person name="Kim H."/>
            <person name="Bhak J."/>
            <person name="Lajeunesse T.C."/>
            <person name="Voolstra C.R."/>
        </authorList>
    </citation>
    <scope>NUCLEOTIDE SEQUENCE [LARGE SCALE GENOMIC DNA]</scope>
    <source>
        <strain evidence="2 3">CCMP2467</strain>
    </source>
</reference>
<comment type="caution">
    <text evidence="2">The sequence shown here is derived from an EMBL/GenBank/DDBJ whole genome shotgun (WGS) entry which is preliminary data.</text>
</comment>
<dbReference type="Gene3D" id="2.60.40.1190">
    <property type="match status" value="1"/>
</dbReference>
<dbReference type="SUPFAM" id="SSF49344">
    <property type="entry name" value="CBD9-like"/>
    <property type="match status" value="1"/>
</dbReference>
<dbReference type="InterPro" id="IPR027443">
    <property type="entry name" value="IPNS-like_sf"/>
</dbReference>
<dbReference type="EMBL" id="LSRX01000152">
    <property type="protein sequence ID" value="OLQ06768.1"/>
    <property type="molecule type" value="Genomic_DNA"/>
</dbReference>
<dbReference type="GO" id="GO:0008168">
    <property type="term" value="F:methyltransferase activity"/>
    <property type="evidence" value="ECO:0007669"/>
    <property type="project" value="UniProtKB-KW"/>
</dbReference>
<dbReference type="SUPFAM" id="SSF51197">
    <property type="entry name" value="Clavaminate synthase-like"/>
    <property type="match status" value="1"/>
</dbReference>
<feature type="domain" description="Fe2OG dioxygenase" evidence="1">
    <location>
        <begin position="192"/>
        <end position="309"/>
    </location>
</feature>
<dbReference type="InterPro" id="IPR044861">
    <property type="entry name" value="IPNS-like_FE2OG_OXY"/>
</dbReference>
<dbReference type="OrthoDB" id="406696at2759"/>
<dbReference type="InterPro" id="IPR026992">
    <property type="entry name" value="DIOX_N"/>
</dbReference>